<dbReference type="OrthoDB" id="10669034at2759"/>
<evidence type="ECO:0000256" key="1">
    <source>
        <dbReference type="SAM" id="Phobius"/>
    </source>
</evidence>
<feature type="transmembrane region" description="Helical" evidence="1">
    <location>
        <begin position="224"/>
        <end position="246"/>
    </location>
</feature>
<organism evidence="2 3">
    <name type="scientific">Plasmodium malariae</name>
    <dbReference type="NCBI Taxonomy" id="5858"/>
    <lineage>
        <taxon>Eukaryota</taxon>
        <taxon>Sar</taxon>
        <taxon>Alveolata</taxon>
        <taxon>Apicomplexa</taxon>
        <taxon>Aconoidasida</taxon>
        <taxon>Haemosporida</taxon>
        <taxon>Plasmodiidae</taxon>
        <taxon>Plasmodium</taxon>
        <taxon>Plasmodium (Plasmodium)</taxon>
    </lineage>
</organism>
<accession>A0A1D3JHP1</accession>
<keyword evidence="1" id="KW-0472">Membrane</keyword>
<sequence length="263" mass="31018">MIRIMEEKIMLILFIKIVAFILLTWICYFNIDIKMSNKFLNENCGFDRKSDTRNYRLLAKYKQDRNSSNLVLKDNTTNNGECKSINLSNNRKWDKRKKEQFNRSLLNKSQYYTEIIDYDNGMFDGKHFHFQKKWIRKKDYDHFFEKKRRIGNIALNKIKFKNYGFGVAILFIFFLLGIGLPILRGFHLSSLSTPAQGNGGDIDTVILGFLKNTLGLQNEAHAYIILYAVTFIMLAVLIIIGIYKILRNNERYQKIKLMNEGYE</sequence>
<proteinExistence type="predicted"/>
<evidence type="ECO:0000313" key="3">
    <source>
        <dbReference type="Proteomes" id="UP000219813"/>
    </source>
</evidence>
<keyword evidence="3" id="KW-1185">Reference proteome</keyword>
<gene>
    <name evidence="2" type="primary">PmUG01_00069800</name>
    <name evidence="2" type="ORF">PMUG01_00069800</name>
</gene>
<dbReference type="InterPro" id="IPR022139">
    <property type="entry name" value="Fam-L/Fam-M-like_plasmodium"/>
</dbReference>
<dbReference type="VEuPathDB" id="PlasmoDB:PmUG01_00069800"/>
<reference evidence="2 3" key="1">
    <citation type="submission" date="2016-06" db="EMBL/GenBank/DDBJ databases">
        <authorList>
            <consortium name="Pathogen Informatics"/>
        </authorList>
    </citation>
    <scope>NUCLEOTIDE SEQUENCE [LARGE SCALE GENOMIC DNA]</scope>
</reference>
<feature type="transmembrane region" description="Helical" evidence="1">
    <location>
        <begin position="163"/>
        <end position="183"/>
    </location>
</feature>
<dbReference type="GeneID" id="39866164"/>
<dbReference type="EMBL" id="FLRL01000035">
    <property type="protein sequence ID" value="SBT85939.1"/>
    <property type="molecule type" value="Genomic_DNA"/>
</dbReference>
<evidence type="ECO:0000313" key="2">
    <source>
        <dbReference type="EMBL" id="SBT85939.1"/>
    </source>
</evidence>
<feature type="transmembrane region" description="Helical" evidence="1">
    <location>
        <begin position="12"/>
        <end position="31"/>
    </location>
</feature>
<dbReference type="AlphaFoldDB" id="A0A1D3JHP1"/>
<protein>
    <submittedName>
        <fullName evidence="2">Fam-m protein</fullName>
    </submittedName>
</protein>
<keyword evidence="1" id="KW-1133">Transmembrane helix</keyword>
<keyword evidence="1" id="KW-0812">Transmembrane</keyword>
<dbReference type="RefSeq" id="XP_028859205.1">
    <property type="nucleotide sequence ID" value="XM_029005966.1"/>
</dbReference>
<dbReference type="KEGG" id="pmal:PMUG01_00069800"/>
<dbReference type="Pfam" id="PF12420">
    <property type="entry name" value="DUF3671"/>
    <property type="match status" value="1"/>
</dbReference>
<name>A0A1D3JHP1_PLAMA</name>
<dbReference type="Proteomes" id="UP000219813">
    <property type="component" value="Unassembled WGS sequence"/>
</dbReference>